<proteinExistence type="predicted"/>
<keyword evidence="1" id="KW-0732">Signal</keyword>
<feature type="signal peptide" evidence="1">
    <location>
        <begin position="1"/>
        <end position="23"/>
    </location>
</feature>
<dbReference type="PANTHER" id="PTHR33964:SF1">
    <property type="entry name" value="RE45066P"/>
    <property type="match status" value="1"/>
</dbReference>
<accession>A0A6G1S4Q5</accession>
<evidence type="ECO:0000313" key="2">
    <source>
        <dbReference type="EMBL" id="MDE44920.1"/>
    </source>
</evidence>
<name>A0A6G1S4Q5_9ACAR</name>
<reference evidence="2" key="1">
    <citation type="submission" date="2018-10" db="EMBL/GenBank/DDBJ databases">
        <title>Transcriptome assembly of Aceria tosichella (Wheat curl mite) Type 2.</title>
        <authorList>
            <person name="Scully E.D."/>
            <person name="Geib S.M."/>
            <person name="Palmer N.A."/>
            <person name="Gupta A.K."/>
            <person name="Sarath G."/>
            <person name="Tatineni S."/>
        </authorList>
    </citation>
    <scope>NUCLEOTIDE SEQUENCE</scope>
    <source>
        <strain evidence="2">LincolnNE</strain>
    </source>
</reference>
<dbReference type="AlphaFoldDB" id="A0A6G1S4Q5"/>
<dbReference type="EMBL" id="GGYP01000149">
    <property type="protein sequence ID" value="MDE44920.1"/>
    <property type="molecule type" value="Transcribed_RNA"/>
</dbReference>
<dbReference type="PANTHER" id="PTHR33964">
    <property type="entry name" value="RE45066P-RELATED"/>
    <property type="match status" value="1"/>
</dbReference>
<protein>
    <recommendedName>
        <fullName evidence="3">Golgi apparatus protein 1</fullName>
    </recommendedName>
</protein>
<feature type="chain" id="PRO_5026187366" description="Golgi apparatus protein 1" evidence="1">
    <location>
        <begin position="24"/>
        <end position="239"/>
    </location>
</feature>
<organism evidence="2">
    <name type="scientific">Aceria tosichella</name>
    <name type="common">wheat curl mite</name>
    <dbReference type="NCBI Taxonomy" id="561515"/>
    <lineage>
        <taxon>Eukaryota</taxon>
        <taxon>Metazoa</taxon>
        <taxon>Ecdysozoa</taxon>
        <taxon>Arthropoda</taxon>
        <taxon>Chelicerata</taxon>
        <taxon>Arachnida</taxon>
        <taxon>Acari</taxon>
        <taxon>Acariformes</taxon>
        <taxon>Trombidiformes</taxon>
        <taxon>Prostigmata</taxon>
        <taxon>Eupodina</taxon>
        <taxon>Eriophyoidea</taxon>
        <taxon>Eriophyidae</taxon>
        <taxon>Eriophyinae</taxon>
        <taxon>Aceriini</taxon>
        <taxon>Aceria</taxon>
    </lineage>
</organism>
<gene>
    <name evidence="2" type="ORF">g.20134</name>
</gene>
<evidence type="ECO:0000256" key="1">
    <source>
        <dbReference type="SAM" id="SignalP"/>
    </source>
</evidence>
<evidence type="ECO:0008006" key="3">
    <source>
        <dbReference type="Google" id="ProtNLM"/>
    </source>
</evidence>
<sequence length="239" mass="26775">MWSGYLLAIAFACFIGGQQQVEAAAAAESCHLREFDLCMTSAIVFVQQPQGTKINEAEIDKQCNLFKETEQCLDDYTERCMTPMQNQLVDFMSGGLLKNMREYCRKGSNLRKTYLKHGDCVNKQRKNANKCLVDFQAAVEKSTVDDTHWRDRPKTLCCALDRLQACNTRVIEPACGKEAIEVGDMLIRGTFSRAATLTCDKYKHNSAECRRLLPPPDTKPKGGKSTSVLSKLISTITQV</sequence>